<dbReference type="AlphaFoldDB" id="A7ARE6"/>
<dbReference type="Gene3D" id="3.40.50.150">
    <property type="entry name" value="Vaccinia Virus protein VP39"/>
    <property type="match status" value="1"/>
</dbReference>
<sequence>MGLFAYGYDCKVIDLFCGSGSVGFEALSYGATHCTFVDLSIQCCKAVSVNAAHCNYENKVRIIRADAMESITSPWLHSINDKFDLLFACPPYEEVIYSDLMKQIANTTILNPNAVVVVEYPREIEYLPWSIEDGNLLGYRNRKYGRTIVATYCYKPTGSLFRSCEKAKDEFVPTTYSRKRLKIEGFLPKSNQDDR</sequence>
<dbReference type="OMA" id="TIVATYC"/>
<protein>
    <submittedName>
        <fullName evidence="3">Conserved hypothetical portein</fullName>
    </submittedName>
</protein>
<proteinExistence type="predicted"/>
<reference evidence="4" key="3">
    <citation type="journal article" date="2021" name="Int. J. Parasitol.">
        <title>Comparative analysis of gene expression between Babesia bovis blood stages and kinetes allowed by improved genome annotation.</title>
        <authorList>
            <person name="Ueti M.W."/>
            <person name="Johnson W.C."/>
            <person name="Kappmeyer L.S."/>
            <person name="Herndon D.R."/>
            <person name="Mousel M.R."/>
            <person name="Reif K.E."/>
            <person name="Taus N.S."/>
            <person name="Ifeonu O.O."/>
            <person name="Silva J.C."/>
            <person name="Suarez C.E."/>
            <person name="Brayton K.A."/>
        </authorList>
    </citation>
    <scope>NUCLEOTIDE SEQUENCE [LARGE SCALE GENOMIC DNA]</scope>
</reference>
<dbReference type="SUPFAM" id="SSF53335">
    <property type="entry name" value="S-adenosyl-L-methionine-dependent methyltransferases"/>
    <property type="match status" value="1"/>
</dbReference>
<dbReference type="InterPro" id="IPR029063">
    <property type="entry name" value="SAM-dependent_MTases_sf"/>
</dbReference>
<dbReference type="Pfam" id="PF03602">
    <property type="entry name" value="Cons_hypoth95"/>
    <property type="match status" value="1"/>
</dbReference>
<dbReference type="InParanoid" id="A7ARE6"/>
<keyword evidence="4" id="KW-1185">Reference proteome</keyword>
<name>A7ARE6_BABBO</name>
<dbReference type="PANTHER" id="PTHR43542">
    <property type="entry name" value="METHYLTRANSFERASE"/>
    <property type="match status" value="1"/>
</dbReference>
<evidence type="ECO:0000313" key="3">
    <source>
        <dbReference type="EMBL" id="EDO07115.1"/>
    </source>
</evidence>
<dbReference type="EMBL" id="AAXT01000002">
    <property type="protein sequence ID" value="EDO07115.1"/>
    <property type="molecule type" value="Genomic_DNA"/>
</dbReference>
<dbReference type="VEuPathDB" id="PiroplasmaDB:BBOV_IV007610"/>
<evidence type="ECO:0000256" key="2">
    <source>
        <dbReference type="ARBA" id="ARBA00022679"/>
    </source>
</evidence>
<dbReference type="PANTHER" id="PTHR43542:SF1">
    <property type="entry name" value="METHYLTRANSFERASE"/>
    <property type="match status" value="1"/>
</dbReference>
<reference evidence="3 4" key="1">
    <citation type="journal article" date="2007" name="PLoS Pathog.">
        <title>Genome sequence of Babesia bovis and comparative analysis of apicomplexan hemoprotozoa.</title>
        <authorList>
            <person name="Brayton K.A."/>
            <person name="Lau A.O.T."/>
            <person name="Herndon D.R."/>
            <person name="Hannick L."/>
            <person name="Kappmeyer L.S."/>
            <person name="Berens S.J."/>
            <person name="Bidwell S.L."/>
            <person name="Brown W.C."/>
            <person name="Crabtree J."/>
            <person name="Fadrosh D."/>
            <person name="Feldblum T."/>
            <person name="Forberger H.A."/>
            <person name="Haas B.J."/>
            <person name="Howell J.M."/>
            <person name="Khouri H."/>
            <person name="Koo H."/>
            <person name="Mann D.J."/>
            <person name="Norimine J."/>
            <person name="Paulsen I.T."/>
            <person name="Radune D."/>
            <person name="Ren Q."/>
            <person name="Smith R.K. Jr."/>
            <person name="Suarez C.E."/>
            <person name="White O."/>
            <person name="Wortman J.R."/>
            <person name="Knowles D.P. Jr."/>
            <person name="McElwain T.F."/>
            <person name="Nene V.M."/>
        </authorList>
    </citation>
    <scope>NUCLEOTIDE SEQUENCE [LARGE SCALE GENOMIC DNA]</scope>
    <source>
        <strain evidence="3">T2Bo</strain>
    </source>
</reference>
<dbReference type="GeneID" id="5478917"/>
<dbReference type="KEGG" id="bbo:BBOV_IV007610"/>
<reference evidence="4" key="2">
    <citation type="journal article" date="2020" name="Data Brief">
        <title>Transcriptome dataset of Babesia bovis life stages within vertebrate and invertebrate hosts.</title>
        <authorList>
            <person name="Ueti M.W."/>
            <person name="Johnson W.C."/>
            <person name="Kappmeyer L.S."/>
            <person name="Herndon D.R."/>
            <person name="Mousel M.R."/>
            <person name="Reif K.E."/>
            <person name="Taus N.S."/>
            <person name="Ifeonu O.O."/>
            <person name="Silva J.C."/>
            <person name="Suarez C.E."/>
            <person name="Brayton K.A."/>
        </authorList>
    </citation>
    <scope>NUCLEOTIDE SEQUENCE [LARGE SCALE GENOMIC DNA]</scope>
</reference>
<dbReference type="eggNOG" id="ENOG502QSWU">
    <property type="taxonomic scope" value="Eukaryota"/>
</dbReference>
<comment type="caution">
    <text evidence="3">The sequence shown here is derived from an EMBL/GenBank/DDBJ whole genome shotgun (WGS) entry which is preliminary data.</text>
</comment>
<evidence type="ECO:0000313" key="4">
    <source>
        <dbReference type="Proteomes" id="UP000002173"/>
    </source>
</evidence>
<gene>
    <name evidence="3" type="ORF">BBOV_IV007610</name>
</gene>
<dbReference type="GO" id="GO:0031167">
    <property type="term" value="P:rRNA methylation"/>
    <property type="evidence" value="ECO:0007669"/>
    <property type="project" value="InterPro"/>
</dbReference>
<dbReference type="InterPro" id="IPR004398">
    <property type="entry name" value="RNA_MeTrfase_RsmD"/>
</dbReference>
<dbReference type="CDD" id="cd02440">
    <property type="entry name" value="AdoMet_MTases"/>
    <property type="match status" value="1"/>
</dbReference>
<dbReference type="STRING" id="5865.A7ARE6"/>
<dbReference type="Proteomes" id="UP000002173">
    <property type="component" value="Unassembled WGS sequence"/>
</dbReference>
<keyword evidence="2" id="KW-0808">Transferase</keyword>
<keyword evidence="1" id="KW-0489">Methyltransferase</keyword>
<evidence type="ECO:0000256" key="1">
    <source>
        <dbReference type="ARBA" id="ARBA00022603"/>
    </source>
</evidence>
<accession>A7ARE6</accession>
<organism evidence="3 4">
    <name type="scientific">Babesia bovis</name>
    <dbReference type="NCBI Taxonomy" id="5865"/>
    <lineage>
        <taxon>Eukaryota</taxon>
        <taxon>Sar</taxon>
        <taxon>Alveolata</taxon>
        <taxon>Apicomplexa</taxon>
        <taxon>Aconoidasida</taxon>
        <taxon>Piroplasmida</taxon>
        <taxon>Babesiidae</taxon>
        <taxon>Babesia</taxon>
    </lineage>
</organism>
<dbReference type="GO" id="GO:0008168">
    <property type="term" value="F:methyltransferase activity"/>
    <property type="evidence" value="ECO:0007669"/>
    <property type="project" value="UniProtKB-KW"/>
</dbReference>